<feature type="binding site" evidence="7">
    <location>
        <position position="412"/>
    </location>
    <ligand>
        <name>Mg(2+)</name>
        <dbReference type="ChEBI" id="CHEBI:18420"/>
        <label>1</label>
    </ligand>
</feature>
<protein>
    <recommendedName>
        <fullName evidence="7">Lysine--tRNA ligase</fullName>
        <ecNumber evidence="7">6.1.1.6</ecNumber>
    </recommendedName>
    <alternativeName>
        <fullName evidence="7">Lysyl-tRNA synthetase</fullName>
        <shortName evidence="7">LysRS</shortName>
    </alternativeName>
</protein>
<name>A0A2H0NBY7_9BACT</name>
<dbReference type="Gene3D" id="3.30.930.10">
    <property type="entry name" value="Bira Bifunctional Protein, Domain 2"/>
    <property type="match status" value="1"/>
</dbReference>
<evidence type="ECO:0000256" key="2">
    <source>
        <dbReference type="ARBA" id="ARBA00022723"/>
    </source>
</evidence>
<keyword evidence="7" id="KW-0963">Cytoplasm</keyword>
<organism evidence="10 11">
    <name type="scientific">Candidatus Komeilibacteria bacterium CG11_big_fil_rev_8_21_14_0_20_36_20</name>
    <dbReference type="NCBI Taxonomy" id="1974477"/>
    <lineage>
        <taxon>Bacteria</taxon>
        <taxon>Candidatus Komeiliibacteriota</taxon>
    </lineage>
</organism>
<dbReference type="InterPro" id="IPR018149">
    <property type="entry name" value="Lys-tRNA-synth_II_C"/>
</dbReference>
<comment type="subunit">
    <text evidence="7">Homodimer.</text>
</comment>
<feature type="binding site" evidence="7">
    <location>
        <position position="412"/>
    </location>
    <ligand>
        <name>Mg(2+)</name>
        <dbReference type="ChEBI" id="CHEBI:18420"/>
        <label>2</label>
    </ligand>
</feature>
<dbReference type="NCBIfam" id="NF001756">
    <property type="entry name" value="PRK00484.1"/>
    <property type="match status" value="1"/>
</dbReference>
<dbReference type="InterPro" id="IPR044136">
    <property type="entry name" value="Lys-tRNA-ligase_II_N"/>
</dbReference>
<feature type="domain" description="Aminoacyl-transfer RNA synthetases class-II family profile" evidence="9">
    <location>
        <begin position="175"/>
        <end position="493"/>
    </location>
</feature>
<dbReference type="PANTHER" id="PTHR42918">
    <property type="entry name" value="LYSYL-TRNA SYNTHETASE"/>
    <property type="match status" value="1"/>
</dbReference>
<evidence type="ECO:0000256" key="4">
    <source>
        <dbReference type="ARBA" id="ARBA00022840"/>
    </source>
</evidence>
<evidence type="ECO:0000313" key="10">
    <source>
        <dbReference type="EMBL" id="PIR06410.1"/>
    </source>
</evidence>
<evidence type="ECO:0000256" key="3">
    <source>
        <dbReference type="ARBA" id="ARBA00022741"/>
    </source>
</evidence>
<sequence length="496" mass="57207">MTQTRKTTDINDEYQQRLLKMNRLQKQAVNVYPARTKRNTTVADFLQNFDSLLKKEKKVVLAGRIVSIRLQGGSCFLHFRDFSGELQAFIRKDQIGAEEYQLFKNNYDLGDFVEFIGQAFITKTKEPTLLVNQVIILSKSLLPLPDPHYGLKDPDLRFRKRYLDLLVNPKVKEIFDLRSQIIKSARQYFDQHGFTEVDTPVLQAVAGGAAARPFVTHHHALGIDLFLRVAPELYLKRLIIGGYEKVYEIARCFRNEGIDHQHNPEFTQLEAYWAYQDYEFLMGFMEKFFEFLVKKVNNNGLKIKNGDDILNFKPPYPRLDFKEVLDQALKIDLDKTSDSQLRSLAKKAKLVADHLWGRGKILDELYKKFVRPHLIQPTFLINHPIELSPLSKKLPGRPGYVERFQLVVKTAEVCNAFSEINDPLDQEQRFKEQKKLRAAGDEEAQGADQEFVEALKYGMPPTVGIGIGLDRLVMLLGDVDNVKEVILFPTMRPKNN</sequence>
<keyword evidence="4 7" id="KW-0067">ATP-binding</keyword>
<dbReference type="GO" id="GO:0000287">
    <property type="term" value="F:magnesium ion binding"/>
    <property type="evidence" value="ECO:0007669"/>
    <property type="project" value="UniProtKB-UniRule"/>
</dbReference>
<dbReference type="SUPFAM" id="SSF55681">
    <property type="entry name" value="Class II aaRS and biotin synthetases"/>
    <property type="match status" value="1"/>
</dbReference>
<keyword evidence="1 7" id="KW-0436">Ligase</keyword>
<reference evidence="10 11" key="1">
    <citation type="submission" date="2017-09" db="EMBL/GenBank/DDBJ databases">
        <title>Depth-based differentiation of microbial function through sediment-hosted aquifers and enrichment of novel symbionts in the deep terrestrial subsurface.</title>
        <authorList>
            <person name="Probst A.J."/>
            <person name="Ladd B."/>
            <person name="Jarett J.K."/>
            <person name="Geller-Mcgrath D.E."/>
            <person name="Sieber C.M."/>
            <person name="Emerson J.B."/>
            <person name="Anantharaman K."/>
            <person name="Thomas B.C."/>
            <person name="Malmstrom R."/>
            <person name="Stieglmeier M."/>
            <person name="Klingl A."/>
            <person name="Woyke T."/>
            <person name="Ryan C.M."/>
            <person name="Banfield J.F."/>
        </authorList>
    </citation>
    <scope>NUCLEOTIDE SEQUENCE [LARGE SCALE GENOMIC DNA]</scope>
    <source>
        <strain evidence="10">CG11_big_fil_rev_8_21_14_0_20_36_20</strain>
    </source>
</reference>
<dbReference type="EC" id="6.1.1.6" evidence="7"/>
<comment type="catalytic activity">
    <reaction evidence="6 7 8">
        <text>tRNA(Lys) + L-lysine + ATP = L-lysyl-tRNA(Lys) + AMP + diphosphate</text>
        <dbReference type="Rhea" id="RHEA:20792"/>
        <dbReference type="Rhea" id="RHEA-COMP:9696"/>
        <dbReference type="Rhea" id="RHEA-COMP:9697"/>
        <dbReference type="ChEBI" id="CHEBI:30616"/>
        <dbReference type="ChEBI" id="CHEBI:32551"/>
        <dbReference type="ChEBI" id="CHEBI:33019"/>
        <dbReference type="ChEBI" id="CHEBI:78442"/>
        <dbReference type="ChEBI" id="CHEBI:78529"/>
        <dbReference type="ChEBI" id="CHEBI:456215"/>
        <dbReference type="EC" id="6.1.1.6"/>
    </reaction>
</comment>
<gene>
    <name evidence="7 10" type="primary">lysS</name>
    <name evidence="10" type="ORF">COV55_03950</name>
</gene>
<dbReference type="GO" id="GO:0005524">
    <property type="term" value="F:ATP binding"/>
    <property type="evidence" value="ECO:0007669"/>
    <property type="project" value="UniProtKB-UniRule"/>
</dbReference>
<evidence type="ECO:0000313" key="11">
    <source>
        <dbReference type="Proteomes" id="UP000230564"/>
    </source>
</evidence>
<dbReference type="InterPro" id="IPR004365">
    <property type="entry name" value="NA-bd_OB_tRNA"/>
</dbReference>
<keyword evidence="7" id="KW-0648">Protein biosynthesis</keyword>
<dbReference type="HAMAP" id="MF_00252">
    <property type="entry name" value="Lys_tRNA_synth_class2"/>
    <property type="match status" value="1"/>
</dbReference>
<accession>A0A2H0NBY7</accession>
<keyword evidence="5 7" id="KW-0030">Aminoacyl-tRNA synthetase</keyword>
<dbReference type="EMBL" id="PCWQ01000013">
    <property type="protein sequence ID" value="PIR06410.1"/>
    <property type="molecule type" value="Genomic_DNA"/>
</dbReference>
<evidence type="ECO:0000256" key="1">
    <source>
        <dbReference type="ARBA" id="ARBA00022598"/>
    </source>
</evidence>
<comment type="cofactor">
    <cofactor evidence="7 8">
        <name>Mg(2+)</name>
        <dbReference type="ChEBI" id="CHEBI:18420"/>
    </cofactor>
    <text evidence="7 8">Binds 3 Mg(2+) ions per subunit.</text>
</comment>
<dbReference type="GO" id="GO:0006430">
    <property type="term" value="P:lysyl-tRNA aminoacylation"/>
    <property type="evidence" value="ECO:0007669"/>
    <property type="project" value="UniProtKB-UniRule"/>
</dbReference>
<comment type="similarity">
    <text evidence="7">Belongs to the class-II aminoacyl-tRNA synthetase family.</text>
</comment>
<comment type="caution">
    <text evidence="7">Lacks conserved residue(s) required for the propagation of feature annotation.</text>
</comment>
<dbReference type="NCBIfam" id="TIGR00499">
    <property type="entry name" value="lysS_bact"/>
    <property type="match status" value="1"/>
</dbReference>
<dbReference type="InterPro" id="IPR045864">
    <property type="entry name" value="aa-tRNA-synth_II/BPL/LPL"/>
</dbReference>
<keyword evidence="3 7" id="KW-0547">Nucleotide-binding</keyword>
<dbReference type="InterPro" id="IPR006195">
    <property type="entry name" value="aa-tRNA-synth_II"/>
</dbReference>
<evidence type="ECO:0000256" key="7">
    <source>
        <dbReference type="HAMAP-Rule" id="MF_00252"/>
    </source>
</evidence>
<dbReference type="CDD" id="cd04322">
    <property type="entry name" value="LysRS_N"/>
    <property type="match status" value="1"/>
</dbReference>
<evidence type="ECO:0000256" key="6">
    <source>
        <dbReference type="ARBA" id="ARBA00048573"/>
    </source>
</evidence>
<dbReference type="GO" id="GO:0000049">
    <property type="term" value="F:tRNA binding"/>
    <property type="evidence" value="ECO:0007669"/>
    <property type="project" value="TreeGrafter"/>
</dbReference>
<evidence type="ECO:0000259" key="9">
    <source>
        <dbReference type="PROSITE" id="PS50862"/>
    </source>
</evidence>
<proteinExistence type="inferred from homology"/>
<comment type="subcellular location">
    <subcellularLocation>
        <location evidence="7">Cytoplasm</location>
    </subcellularLocation>
</comment>
<dbReference type="Proteomes" id="UP000230564">
    <property type="component" value="Unassembled WGS sequence"/>
</dbReference>
<dbReference type="InterPro" id="IPR012340">
    <property type="entry name" value="NA-bd_OB-fold"/>
</dbReference>
<dbReference type="Gene3D" id="2.40.50.140">
    <property type="entry name" value="Nucleic acid-binding proteins"/>
    <property type="match status" value="1"/>
</dbReference>
<dbReference type="GO" id="GO:0004824">
    <property type="term" value="F:lysine-tRNA ligase activity"/>
    <property type="evidence" value="ECO:0007669"/>
    <property type="project" value="UniProtKB-UniRule"/>
</dbReference>
<dbReference type="Pfam" id="PF01336">
    <property type="entry name" value="tRNA_anti-codon"/>
    <property type="match status" value="1"/>
</dbReference>
<dbReference type="SUPFAM" id="SSF50249">
    <property type="entry name" value="Nucleic acid-binding proteins"/>
    <property type="match status" value="1"/>
</dbReference>
<dbReference type="GO" id="GO:0005829">
    <property type="term" value="C:cytosol"/>
    <property type="evidence" value="ECO:0007669"/>
    <property type="project" value="TreeGrafter"/>
</dbReference>
<dbReference type="PROSITE" id="PS50862">
    <property type="entry name" value="AA_TRNA_LIGASE_II"/>
    <property type="match status" value="1"/>
</dbReference>
<keyword evidence="7 8" id="KW-0460">Magnesium</keyword>
<dbReference type="InterPro" id="IPR004364">
    <property type="entry name" value="Aa-tRNA-synt_II"/>
</dbReference>
<dbReference type="PRINTS" id="PR00982">
    <property type="entry name" value="TRNASYNTHLYS"/>
</dbReference>
<dbReference type="InterPro" id="IPR002313">
    <property type="entry name" value="Lys-tRNA-ligase_II"/>
</dbReference>
<dbReference type="CDD" id="cd00775">
    <property type="entry name" value="LysRS_core"/>
    <property type="match status" value="1"/>
</dbReference>
<evidence type="ECO:0000256" key="5">
    <source>
        <dbReference type="ARBA" id="ARBA00023146"/>
    </source>
</evidence>
<evidence type="ECO:0000256" key="8">
    <source>
        <dbReference type="RuleBase" id="RU000336"/>
    </source>
</evidence>
<dbReference type="AlphaFoldDB" id="A0A2H0NBY7"/>
<dbReference type="PANTHER" id="PTHR42918:SF15">
    <property type="entry name" value="LYSINE--TRNA LIGASE, CHLOROPLASTIC_MITOCHONDRIAL"/>
    <property type="match status" value="1"/>
</dbReference>
<comment type="caution">
    <text evidence="10">The sequence shown here is derived from an EMBL/GenBank/DDBJ whole genome shotgun (WGS) entry which is preliminary data.</text>
</comment>
<keyword evidence="2 7" id="KW-0479">Metal-binding</keyword>
<dbReference type="Pfam" id="PF00152">
    <property type="entry name" value="tRNA-synt_2"/>
    <property type="match status" value="1"/>
</dbReference>